<dbReference type="RefSeq" id="WP_138931243.1">
    <property type="nucleotide sequence ID" value="NZ_SWMU01000001.1"/>
</dbReference>
<keyword evidence="3" id="KW-1185">Reference proteome</keyword>
<organism evidence="2 3">
    <name type="scientific">Mesohalobacter halotolerans</name>
    <dbReference type="NCBI Taxonomy" id="1883405"/>
    <lineage>
        <taxon>Bacteria</taxon>
        <taxon>Pseudomonadati</taxon>
        <taxon>Bacteroidota</taxon>
        <taxon>Flavobacteriia</taxon>
        <taxon>Flavobacteriales</taxon>
        <taxon>Flavobacteriaceae</taxon>
        <taxon>Mesohalobacter</taxon>
    </lineage>
</organism>
<sequence>MKKLIVLASAIVLMSCSTTKVFMDYDKDADLKSYKTYNYFLSNNTGLSELDEKRVVKAIDSILPQKGFPQKTIPDFNVNFYAETYTVNSQNSIGVGIGGGGGRVGGGVSGGIPINSSKDMLALTVEFVDALNKELFWQAVVETRENLKRTPSERQTFFNEIVQKALDKYPPEPKKTKKKKK</sequence>
<dbReference type="Gene3D" id="3.30.160.670">
    <property type="match status" value="1"/>
</dbReference>
<protein>
    <submittedName>
        <fullName evidence="2">DUF4136 domain-containing protein</fullName>
    </submittedName>
</protein>
<reference evidence="2 3" key="1">
    <citation type="submission" date="2019-04" db="EMBL/GenBank/DDBJ databases">
        <title>Psychroflexus halotolerans sp. nov., isolated from a marine solar saltern.</title>
        <authorList>
            <person name="Feng X."/>
        </authorList>
    </citation>
    <scope>NUCLEOTIDE SEQUENCE [LARGE SCALE GENOMIC DNA]</scope>
    <source>
        <strain evidence="2 3">WDS2C27</strain>
    </source>
</reference>
<accession>A0A4U5TTX4</accession>
<dbReference type="InterPro" id="IPR025411">
    <property type="entry name" value="DUF4136"/>
</dbReference>
<dbReference type="Pfam" id="PF13590">
    <property type="entry name" value="DUF4136"/>
    <property type="match status" value="1"/>
</dbReference>
<dbReference type="Proteomes" id="UP000306552">
    <property type="component" value="Unassembled WGS sequence"/>
</dbReference>
<dbReference type="PROSITE" id="PS51257">
    <property type="entry name" value="PROKAR_LIPOPROTEIN"/>
    <property type="match status" value="1"/>
</dbReference>
<comment type="caution">
    <text evidence="2">The sequence shown here is derived from an EMBL/GenBank/DDBJ whole genome shotgun (WGS) entry which is preliminary data.</text>
</comment>
<dbReference type="AlphaFoldDB" id="A0A4U5TTX4"/>
<evidence type="ECO:0000313" key="3">
    <source>
        <dbReference type="Proteomes" id="UP000306552"/>
    </source>
</evidence>
<gene>
    <name evidence="2" type="ORF">FCN74_03760</name>
</gene>
<proteinExistence type="predicted"/>
<feature type="domain" description="DUF4136" evidence="1">
    <location>
        <begin position="22"/>
        <end position="171"/>
    </location>
</feature>
<dbReference type="OrthoDB" id="1430233at2"/>
<evidence type="ECO:0000259" key="1">
    <source>
        <dbReference type="Pfam" id="PF13590"/>
    </source>
</evidence>
<evidence type="ECO:0000313" key="2">
    <source>
        <dbReference type="EMBL" id="TKS57542.1"/>
    </source>
</evidence>
<name>A0A4U5TTX4_9FLAO</name>
<dbReference type="EMBL" id="SWMU01000001">
    <property type="protein sequence ID" value="TKS57542.1"/>
    <property type="molecule type" value="Genomic_DNA"/>
</dbReference>